<evidence type="ECO:0000256" key="1">
    <source>
        <dbReference type="SAM" id="MobiDB-lite"/>
    </source>
</evidence>
<feature type="region of interest" description="Disordered" evidence="1">
    <location>
        <begin position="1"/>
        <end position="25"/>
    </location>
</feature>
<dbReference type="AlphaFoldDB" id="A0A4Q7LPP8"/>
<accession>A0A4Q7LPP8</accession>
<protein>
    <submittedName>
        <fullName evidence="2">Uncharacterized protein</fullName>
    </submittedName>
</protein>
<sequence>MSKTTTTPEKSSDMARRLADAAGQVRRHIEADPRLPPAYIASARARLDVLQTEARRMLVECRAYEAAAVAAELR</sequence>
<proteinExistence type="predicted"/>
<feature type="compositionally biased region" description="Basic and acidic residues" evidence="1">
    <location>
        <begin position="10"/>
        <end position="19"/>
    </location>
</feature>
<comment type="caution">
    <text evidence="2">The sequence shown here is derived from an EMBL/GenBank/DDBJ whole genome shotgun (WGS) entry which is preliminary data.</text>
</comment>
<keyword evidence="3" id="KW-1185">Reference proteome</keyword>
<dbReference type="RefSeq" id="WP_130481154.1">
    <property type="nucleotide sequence ID" value="NZ_SGWV01000008.1"/>
</dbReference>
<evidence type="ECO:0000313" key="2">
    <source>
        <dbReference type="EMBL" id="RZS56715.1"/>
    </source>
</evidence>
<reference evidence="2 3" key="1">
    <citation type="submission" date="2019-02" db="EMBL/GenBank/DDBJ databases">
        <title>Genomic Encyclopedia of Type Strains, Phase IV (KMG-IV): sequencing the most valuable type-strain genomes for metagenomic binning, comparative biology and taxonomic classification.</title>
        <authorList>
            <person name="Goeker M."/>
        </authorList>
    </citation>
    <scope>NUCLEOTIDE SEQUENCE [LARGE SCALE GENOMIC DNA]</scope>
    <source>
        <strain evidence="2 3">DSM 10617</strain>
    </source>
</reference>
<gene>
    <name evidence="2" type="ORF">EV685_1269</name>
</gene>
<dbReference type="Proteomes" id="UP000293433">
    <property type="component" value="Unassembled WGS sequence"/>
</dbReference>
<evidence type="ECO:0000313" key="3">
    <source>
        <dbReference type="Proteomes" id="UP000293433"/>
    </source>
</evidence>
<dbReference type="EMBL" id="SGWV01000008">
    <property type="protein sequence ID" value="RZS56715.1"/>
    <property type="molecule type" value="Genomic_DNA"/>
</dbReference>
<name>A0A4Q7LPP8_9BURK</name>
<organism evidence="2 3">
    <name type="scientific">Sphaerotilus mobilis</name>
    <dbReference type="NCBI Taxonomy" id="47994"/>
    <lineage>
        <taxon>Bacteria</taxon>
        <taxon>Pseudomonadati</taxon>
        <taxon>Pseudomonadota</taxon>
        <taxon>Betaproteobacteria</taxon>
        <taxon>Burkholderiales</taxon>
        <taxon>Sphaerotilaceae</taxon>
        <taxon>Sphaerotilus</taxon>
    </lineage>
</organism>